<organism evidence="8 9">
    <name type="scientific">Clostridium putrefaciens</name>
    <dbReference type="NCBI Taxonomy" id="99675"/>
    <lineage>
        <taxon>Bacteria</taxon>
        <taxon>Bacillati</taxon>
        <taxon>Bacillota</taxon>
        <taxon>Clostridia</taxon>
        <taxon>Eubacteriales</taxon>
        <taxon>Clostridiaceae</taxon>
        <taxon>Clostridium</taxon>
    </lineage>
</organism>
<keyword evidence="9" id="KW-1185">Reference proteome</keyword>
<keyword evidence="5 7" id="KW-1133">Transmembrane helix</keyword>
<evidence type="ECO:0000256" key="2">
    <source>
        <dbReference type="ARBA" id="ARBA00011006"/>
    </source>
</evidence>
<keyword evidence="6 7" id="KW-0472">Membrane</keyword>
<evidence type="ECO:0000256" key="1">
    <source>
        <dbReference type="ARBA" id="ARBA00004651"/>
    </source>
</evidence>
<accession>A0A381J9Y7</accession>
<gene>
    <name evidence="8" type="ORF">NCTC9836_01871</name>
</gene>
<evidence type="ECO:0000256" key="4">
    <source>
        <dbReference type="ARBA" id="ARBA00022692"/>
    </source>
</evidence>
<dbReference type="AlphaFoldDB" id="A0A381J9Y7"/>
<name>A0A381J9Y7_9CLOT</name>
<evidence type="ECO:0000256" key="3">
    <source>
        <dbReference type="ARBA" id="ARBA00022475"/>
    </source>
</evidence>
<dbReference type="Proteomes" id="UP000254664">
    <property type="component" value="Unassembled WGS sequence"/>
</dbReference>
<keyword evidence="3" id="KW-1003">Cell membrane</keyword>
<dbReference type="InterPro" id="IPR007341">
    <property type="entry name" value="Transgly_assoc"/>
</dbReference>
<protein>
    <submittedName>
        <fullName evidence="8">Transglycosylase</fullName>
    </submittedName>
</protein>
<dbReference type="GO" id="GO:0005886">
    <property type="term" value="C:plasma membrane"/>
    <property type="evidence" value="ECO:0007669"/>
    <property type="project" value="UniProtKB-SubCell"/>
</dbReference>
<comment type="subcellular location">
    <subcellularLocation>
        <location evidence="1">Cell membrane</location>
        <topology evidence="1">Multi-pass membrane protein</topology>
    </subcellularLocation>
</comment>
<proteinExistence type="inferred from homology"/>
<dbReference type="OrthoDB" id="964123at2"/>
<dbReference type="EMBL" id="UFWZ01000001">
    <property type="protein sequence ID" value="SUY47538.1"/>
    <property type="molecule type" value="Genomic_DNA"/>
</dbReference>
<feature type="transmembrane region" description="Helical" evidence="7">
    <location>
        <begin position="58"/>
        <end position="80"/>
    </location>
</feature>
<evidence type="ECO:0000256" key="6">
    <source>
        <dbReference type="ARBA" id="ARBA00023136"/>
    </source>
</evidence>
<keyword evidence="4 7" id="KW-0812">Transmembrane</keyword>
<feature type="transmembrane region" description="Helical" evidence="7">
    <location>
        <begin position="29"/>
        <end position="51"/>
    </location>
</feature>
<dbReference type="RefSeq" id="WP_115641490.1">
    <property type="nucleotide sequence ID" value="NZ_UFWZ01000001.1"/>
</dbReference>
<comment type="similarity">
    <text evidence="2">Belongs to the UPF0410 family.</text>
</comment>
<evidence type="ECO:0000256" key="7">
    <source>
        <dbReference type="SAM" id="Phobius"/>
    </source>
</evidence>
<sequence>MGILAWIILGALSGWIASMITGKDSEMGAMANIIVGIIGAFLGGFLFGLIGGKGITGFNIWSLLVSVIGSVVLLGIINAIKKK</sequence>
<dbReference type="PANTHER" id="PTHR33884">
    <property type="entry name" value="UPF0410 PROTEIN YMGE"/>
    <property type="match status" value="1"/>
</dbReference>
<evidence type="ECO:0000256" key="5">
    <source>
        <dbReference type="ARBA" id="ARBA00022989"/>
    </source>
</evidence>
<evidence type="ECO:0000313" key="8">
    <source>
        <dbReference type="EMBL" id="SUY47538.1"/>
    </source>
</evidence>
<evidence type="ECO:0000313" key="9">
    <source>
        <dbReference type="Proteomes" id="UP000254664"/>
    </source>
</evidence>
<reference evidence="8 9" key="1">
    <citation type="submission" date="2018-06" db="EMBL/GenBank/DDBJ databases">
        <authorList>
            <consortium name="Pathogen Informatics"/>
            <person name="Doyle S."/>
        </authorList>
    </citation>
    <scope>NUCLEOTIDE SEQUENCE [LARGE SCALE GENOMIC DNA]</scope>
    <source>
        <strain evidence="8 9">NCTC9836</strain>
    </source>
</reference>
<dbReference type="Pfam" id="PF04226">
    <property type="entry name" value="Transgly_assoc"/>
    <property type="match status" value="1"/>
</dbReference>
<dbReference type="PANTHER" id="PTHR33884:SF3">
    <property type="entry name" value="UPF0410 PROTEIN YMGE"/>
    <property type="match status" value="1"/>
</dbReference>